<dbReference type="Pfam" id="PF01370">
    <property type="entry name" value="Epimerase"/>
    <property type="match status" value="1"/>
</dbReference>
<comment type="pathway">
    <text evidence="3">Carbohydrate metabolism; galactose metabolism.</text>
</comment>
<keyword evidence="9" id="KW-0119">Carbohydrate metabolism</keyword>
<dbReference type="OrthoDB" id="9801785at2"/>
<sequence length="327" mass="34825">MTIVVTGGAGYIGAHVVRLLQQAGDKVVIVDDLSTGDASRVGGAPIIELDIAQPEAKDQLSTLLREVGATAVIHFAARKQVGESVARPVWYFEQNVGGMANLLAAMEQASVSRLVFSSSAAAYGQPDVGIVSEKSPAVPINPYGQTKLACEWLASDAATAWGLRVVALRYFNVAGAGVPELGDPAALNLVPMVLEKLAAGRRPLIFGDDYPTPDGTCVRDYIHVSDLARAHIDSLNYLERNDRPYDVFNVGTGEGSSVREVIAEIGRVSGLDVAPEILPRRPGDPAELVGDPTRINDVLGWRAEFGLPDIIASAWEAWQAGPHRIEI</sequence>
<organism evidence="13 14">
    <name type="scientific">Rarobacter faecitabidus</name>
    <dbReference type="NCBI Taxonomy" id="13243"/>
    <lineage>
        <taxon>Bacteria</taxon>
        <taxon>Bacillati</taxon>
        <taxon>Actinomycetota</taxon>
        <taxon>Actinomycetes</taxon>
        <taxon>Micrococcales</taxon>
        <taxon>Rarobacteraceae</taxon>
        <taxon>Rarobacter</taxon>
    </lineage>
</organism>
<evidence type="ECO:0000256" key="2">
    <source>
        <dbReference type="ARBA" id="ARBA00001911"/>
    </source>
</evidence>
<keyword evidence="14" id="KW-1185">Reference proteome</keyword>
<dbReference type="GO" id="GO:0003978">
    <property type="term" value="F:UDP-glucose 4-epimerase activity"/>
    <property type="evidence" value="ECO:0007669"/>
    <property type="project" value="UniProtKB-EC"/>
</dbReference>
<accession>A0A542ZU54</accession>
<evidence type="ECO:0000256" key="7">
    <source>
        <dbReference type="ARBA" id="ARBA00023027"/>
    </source>
</evidence>
<evidence type="ECO:0000313" key="14">
    <source>
        <dbReference type="Proteomes" id="UP000315389"/>
    </source>
</evidence>
<evidence type="ECO:0000256" key="10">
    <source>
        <dbReference type="ARBA" id="ARBA00031367"/>
    </source>
</evidence>
<evidence type="ECO:0000256" key="8">
    <source>
        <dbReference type="ARBA" id="ARBA00023235"/>
    </source>
</evidence>
<dbReference type="EC" id="5.1.3.2" evidence="5"/>
<dbReference type="EMBL" id="VFOS01000001">
    <property type="protein sequence ID" value="TQL63819.1"/>
    <property type="molecule type" value="Genomic_DNA"/>
</dbReference>
<evidence type="ECO:0000256" key="3">
    <source>
        <dbReference type="ARBA" id="ARBA00004947"/>
    </source>
</evidence>
<dbReference type="PANTHER" id="PTHR43725">
    <property type="entry name" value="UDP-GLUCOSE 4-EPIMERASE"/>
    <property type="match status" value="1"/>
</dbReference>
<reference evidence="13 14" key="1">
    <citation type="submission" date="2019-06" db="EMBL/GenBank/DDBJ databases">
        <title>Sequencing the genomes of 1000 actinobacteria strains.</title>
        <authorList>
            <person name="Klenk H.-P."/>
        </authorList>
    </citation>
    <scope>NUCLEOTIDE SEQUENCE [LARGE SCALE GENOMIC DNA]</scope>
    <source>
        <strain evidence="13 14">DSM 4813</strain>
    </source>
</reference>
<proteinExistence type="inferred from homology"/>
<evidence type="ECO:0000256" key="9">
    <source>
        <dbReference type="ARBA" id="ARBA00023277"/>
    </source>
</evidence>
<evidence type="ECO:0000256" key="11">
    <source>
        <dbReference type="ARBA" id="ARBA00033067"/>
    </source>
</evidence>
<comment type="caution">
    <text evidence="13">The sequence shown here is derived from an EMBL/GenBank/DDBJ whole genome shotgun (WGS) entry which is preliminary data.</text>
</comment>
<gene>
    <name evidence="13" type="ORF">FB461_0297</name>
</gene>
<dbReference type="NCBIfam" id="TIGR01179">
    <property type="entry name" value="galE"/>
    <property type="match status" value="1"/>
</dbReference>
<dbReference type="AlphaFoldDB" id="A0A542ZU54"/>
<name>A0A542ZU54_RARFA</name>
<comment type="similarity">
    <text evidence="4">Belongs to the NAD(P)-dependent epimerase/dehydratase family.</text>
</comment>
<evidence type="ECO:0000259" key="12">
    <source>
        <dbReference type="Pfam" id="PF01370"/>
    </source>
</evidence>
<evidence type="ECO:0000256" key="5">
    <source>
        <dbReference type="ARBA" id="ARBA00013189"/>
    </source>
</evidence>
<dbReference type="InterPro" id="IPR036291">
    <property type="entry name" value="NAD(P)-bd_dom_sf"/>
</dbReference>
<keyword evidence="8" id="KW-0413">Isomerase</keyword>
<dbReference type="RefSeq" id="WP_142118274.1">
    <property type="nucleotide sequence ID" value="NZ_BAAASV010000002.1"/>
</dbReference>
<evidence type="ECO:0000313" key="13">
    <source>
        <dbReference type="EMBL" id="TQL63819.1"/>
    </source>
</evidence>
<evidence type="ECO:0000256" key="4">
    <source>
        <dbReference type="ARBA" id="ARBA00007637"/>
    </source>
</evidence>
<feature type="domain" description="NAD-dependent epimerase/dehydratase" evidence="12">
    <location>
        <begin position="3"/>
        <end position="251"/>
    </location>
</feature>
<dbReference type="Gene3D" id="3.90.25.10">
    <property type="entry name" value="UDP-galactose 4-epimerase, domain 1"/>
    <property type="match status" value="1"/>
</dbReference>
<dbReference type="Gene3D" id="3.40.50.720">
    <property type="entry name" value="NAD(P)-binding Rossmann-like Domain"/>
    <property type="match status" value="1"/>
</dbReference>
<evidence type="ECO:0000256" key="6">
    <source>
        <dbReference type="ARBA" id="ARBA00018569"/>
    </source>
</evidence>
<comment type="catalytic activity">
    <reaction evidence="1">
        <text>UDP-alpha-D-glucose = UDP-alpha-D-galactose</text>
        <dbReference type="Rhea" id="RHEA:22168"/>
        <dbReference type="ChEBI" id="CHEBI:58885"/>
        <dbReference type="ChEBI" id="CHEBI:66914"/>
        <dbReference type="EC" id="5.1.3.2"/>
    </reaction>
</comment>
<dbReference type="Proteomes" id="UP000315389">
    <property type="component" value="Unassembled WGS sequence"/>
</dbReference>
<dbReference type="InterPro" id="IPR001509">
    <property type="entry name" value="Epimerase_deHydtase"/>
</dbReference>
<comment type="cofactor">
    <cofactor evidence="2">
        <name>NAD(+)</name>
        <dbReference type="ChEBI" id="CHEBI:57540"/>
    </cofactor>
</comment>
<dbReference type="UniPathway" id="UPA00214"/>
<protein>
    <recommendedName>
        <fullName evidence="6">UDP-glucose 4-epimerase</fullName>
        <ecNumber evidence="5">5.1.3.2</ecNumber>
    </recommendedName>
    <alternativeName>
        <fullName evidence="11">Galactowaldenase</fullName>
    </alternativeName>
    <alternativeName>
        <fullName evidence="10">UDP-galactose 4-epimerase</fullName>
    </alternativeName>
</protein>
<dbReference type="InterPro" id="IPR005886">
    <property type="entry name" value="UDP_G4E"/>
</dbReference>
<dbReference type="SUPFAM" id="SSF51735">
    <property type="entry name" value="NAD(P)-binding Rossmann-fold domains"/>
    <property type="match status" value="1"/>
</dbReference>
<dbReference type="PANTHER" id="PTHR43725:SF53">
    <property type="entry name" value="UDP-ARABINOSE 4-EPIMERASE 1"/>
    <property type="match status" value="1"/>
</dbReference>
<evidence type="ECO:0000256" key="1">
    <source>
        <dbReference type="ARBA" id="ARBA00000083"/>
    </source>
</evidence>
<dbReference type="GO" id="GO:0033499">
    <property type="term" value="P:galactose catabolic process via UDP-galactose, Leloir pathway"/>
    <property type="evidence" value="ECO:0007669"/>
    <property type="project" value="TreeGrafter"/>
</dbReference>
<keyword evidence="7" id="KW-0520">NAD</keyword>